<dbReference type="AlphaFoldDB" id="A0A1X7UMQ2"/>
<name>A0A1X7UMQ2_AMPQE</name>
<organism evidence="2">
    <name type="scientific">Amphimedon queenslandica</name>
    <name type="common">Sponge</name>
    <dbReference type="NCBI Taxonomy" id="400682"/>
    <lineage>
        <taxon>Eukaryota</taxon>
        <taxon>Metazoa</taxon>
        <taxon>Porifera</taxon>
        <taxon>Demospongiae</taxon>
        <taxon>Heteroscleromorpha</taxon>
        <taxon>Haplosclerida</taxon>
        <taxon>Niphatidae</taxon>
        <taxon>Amphimedon</taxon>
    </lineage>
</organism>
<reference evidence="2" key="1">
    <citation type="submission" date="2017-05" db="UniProtKB">
        <authorList>
            <consortium name="EnsemblMetazoa"/>
        </authorList>
    </citation>
    <scope>IDENTIFICATION</scope>
</reference>
<dbReference type="InParanoid" id="A0A1X7UMQ2"/>
<sequence>MASFSSENSEGTGEGSSICVNISNDTPHPKIVLILGKDHKAPLTPAIIEEAWRVVHIGMHGKISFEYPEDTEVGISYQREDGTVITQGPHAAKPGTTWKFEVDSQYDDGDLIHESQAPPLPNGAFMVYNKLPATWSGRKINVALYKCGQAIITKKNVRVGDYVELRPTDKLHICLIEADILSDDVDSPLFGSKSSASSREDLIKEMSEAEFSPTMKLDLKTYPNGVDVTIQENEISGQILFVPKPHY</sequence>
<proteinExistence type="predicted"/>
<feature type="compositionally biased region" description="Low complexity" evidence="1">
    <location>
        <begin position="1"/>
        <end position="17"/>
    </location>
</feature>
<evidence type="ECO:0000313" key="2">
    <source>
        <dbReference type="EnsemblMetazoa" id="Aqu2.1.29048_001"/>
    </source>
</evidence>
<protein>
    <submittedName>
        <fullName evidence="2">Uncharacterized protein</fullName>
    </submittedName>
</protein>
<evidence type="ECO:0000256" key="1">
    <source>
        <dbReference type="SAM" id="MobiDB-lite"/>
    </source>
</evidence>
<feature type="region of interest" description="Disordered" evidence="1">
    <location>
        <begin position="1"/>
        <end position="21"/>
    </location>
</feature>
<accession>A0A1X7UMQ2</accession>
<dbReference type="EnsemblMetazoa" id="Aqu2.1.29048_001">
    <property type="protein sequence ID" value="Aqu2.1.29048_001"/>
    <property type="gene ID" value="Aqu2.1.29048"/>
</dbReference>